<feature type="transmembrane region" description="Helical" evidence="1">
    <location>
        <begin position="195"/>
        <end position="220"/>
    </location>
</feature>
<keyword evidence="1" id="KW-0472">Membrane</keyword>
<dbReference type="Proteomes" id="UP000887563">
    <property type="component" value="Unplaced"/>
</dbReference>
<dbReference type="WBParaSite" id="Minc3s01310g22659">
    <property type="protein sequence ID" value="Minc3s01310g22659"/>
    <property type="gene ID" value="Minc3s01310g22659"/>
</dbReference>
<feature type="transmembrane region" description="Helical" evidence="1">
    <location>
        <begin position="266"/>
        <end position="286"/>
    </location>
</feature>
<feature type="transmembrane region" description="Helical" evidence="1">
    <location>
        <begin position="115"/>
        <end position="133"/>
    </location>
</feature>
<feature type="transmembrane region" description="Helical" evidence="1">
    <location>
        <begin position="81"/>
        <end position="100"/>
    </location>
</feature>
<evidence type="ECO:0000256" key="1">
    <source>
        <dbReference type="SAM" id="Phobius"/>
    </source>
</evidence>
<name>A0A914M8J3_MELIC</name>
<keyword evidence="2" id="KW-1185">Reference proteome</keyword>
<feature type="transmembrane region" description="Helical" evidence="1">
    <location>
        <begin position="20"/>
        <end position="38"/>
    </location>
</feature>
<feature type="transmembrane region" description="Helical" evidence="1">
    <location>
        <begin position="50"/>
        <end position="69"/>
    </location>
</feature>
<reference evidence="3" key="1">
    <citation type="submission" date="2022-11" db="UniProtKB">
        <authorList>
            <consortium name="WormBaseParasite"/>
        </authorList>
    </citation>
    <scope>IDENTIFICATION</scope>
</reference>
<keyword evidence="1" id="KW-0812">Transmembrane</keyword>
<protein>
    <submittedName>
        <fullName evidence="3">Uncharacterized protein</fullName>
    </submittedName>
</protein>
<dbReference type="PROSITE" id="PS51257">
    <property type="entry name" value="PROKAR_LIPOPROTEIN"/>
    <property type="match status" value="1"/>
</dbReference>
<sequence>MNFKPKIPEYVKTNRFIIKLFQIFCGLIVHSSIGCLKWEGLCFKEDRNNIVAMINFCIILLNTSLYVLNFLKVNTVKFEKYSIIICNISLVVAIGFRQWYVIKIYKSAVSIYDPITMYICCIIFFFIWEYLIITKKALNNEGERKNNSNIINGKKNITINIKYSHGKRALIKLLQIIFGVIIFGVSALYSTSYNLSGLLFFVFNVNLIFIIINIGIVVRNYFNGAYYKFEKIYSIVGMVLSNICFLFMICFLIANHDILRHSRVENISMLIGSTHLSGIMTVLYLVDFIIMKKKLEN</sequence>
<feature type="transmembrane region" description="Helical" evidence="1">
    <location>
        <begin position="232"/>
        <end position="254"/>
    </location>
</feature>
<proteinExistence type="predicted"/>
<accession>A0A914M8J3</accession>
<evidence type="ECO:0000313" key="2">
    <source>
        <dbReference type="Proteomes" id="UP000887563"/>
    </source>
</evidence>
<feature type="transmembrane region" description="Helical" evidence="1">
    <location>
        <begin position="169"/>
        <end position="189"/>
    </location>
</feature>
<dbReference type="AlphaFoldDB" id="A0A914M8J3"/>
<evidence type="ECO:0000313" key="3">
    <source>
        <dbReference type="WBParaSite" id="Minc3s01310g22659"/>
    </source>
</evidence>
<organism evidence="2 3">
    <name type="scientific">Meloidogyne incognita</name>
    <name type="common">Southern root-knot nematode worm</name>
    <name type="synonym">Oxyuris incognita</name>
    <dbReference type="NCBI Taxonomy" id="6306"/>
    <lineage>
        <taxon>Eukaryota</taxon>
        <taxon>Metazoa</taxon>
        <taxon>Ecdysozoa</taxon>
        <taxon>Nematoda</taxon>
        <taxon>Chromadorea</taxon>
        <taxon>Rhabditida</taxon>
        <taxon>Tylenchina</taxon>
        <taxon>Tylenchomorpha</taxon>
        <taxon>Tylenchoidea</taxon>
        <taxon>Meloidogynidae</taxon>
        <taxon>Meloidogyninae</taxon>
        <taxon>Meloidogyne</taxon>
        <taxon>Meloidogyne incognita group</taxon>
    </lineage>
</organism>
<keyword evidence="1" id="KW-1133">Transmembrane helix</keyword>